<evidence type="ECO:0000313" key="1">
    <source>
        <dbReference type="EMBL" id="TYH54258.1"/>
    </source>
</evidence>
<accession>A0A5D2JHL3</accession>
<evidence type="ECO:0000313" key="2">
    <source>
        <dbReference type="Proteomes" id="UP000322667"/>
    </source>
</evidence>
<proteinExistence type="predicted"/>
<dbReference type="EMBL" id="CM017631">
    <property type="protein sequence ID" value="TYH54258.1"/>
    <property type="molecule type" value="Genomic_DNA"/>
</dbReference>
<reference evidence="1 2" key="1">
    <citation type="submission" date="2019-07" db="EMBL/GenBank/DDBJ databases">
        <title>WGS assembly of Gossypium tomentosum.</title>
        <authorList>
            <person name="Chen Z.J."/>
            <person name="Sreedasyam A."/>
            <person name="Ando A."/>
            <person name="Song Q."/>
            <person name="De L."/>
            <person name="Hulse-Kemp A."/>
            <person name="Ding M."/>
            <person name="Ye W."/>
            <person name="Kirkbride R."/>
            <person name="Jenkins J."/>
            <person name="Plott C."/>
            <person name="Lovell J."/>
            <person name="Lin Y.-M."/>
            <person name="Vaughn R."/>
            <person name="Liu B."/>
            <person name="Li W."/>
            <person name="Simpson S."/>
            <person name="Scheffler B."/>
            <person name="Saski C."/>
            <person name="Grover C."/>
            <person name="Hu G."/>
            <person name="Conover J."/>
            <person name="Carlson J."/>
            <person name="Shu S."/>
            <person name="Boston L."/>
            <person name="Williams M."/>
            <person name="Peterson D."/>
            <person name="Mcgee K."/>
            <person name="Jones D."/>
            <person name="Wendel J."/>
            <person name="Stelly D."/>
            <person name="Grimwood J."/>
            <person name="Schmutz J."/>
        </authorList>
    </citation>
    <scope>NUCLEOTIDE SEQUENCE [LARGE SCALE GENOMIC DNA]</scope>
    <source>
        <strain evidence="1">7179.01</strain>
    </source>
</reference>
<gene>
    <name evidence="1" type="ORF">ES332_D09G155700v1</name>
</gene>
<dbReference type="Proteomes" id="UP000322667">
    <property type="component" value="Chromosome D09"/>
</dbReference>
<organism evidence="1 2">
    <name type="scientific">Gossypium tomentosum</name>
    <name type="common">Hawaiian cotton</name>
    <name type="synonym">Gossypium sandvicense</name>
    <dbReference type="NCBI Taxonomy" id="34277"/>
    <lineage>
        <taxon>Eukaryota</taxon>
        <taxon>Viridiplantae</taxon>
        <taxon>Streptophyta</taxon>
        <taxon>Embryophyta</taxon>
        <taxon>Tracheophyta</taxon>
        <taxon>Spermatophyta</taxon>
        <taxon>Magnoliopsida</taxon>
        <taxon>eudicotyledons</taxon>
        <taxon>Gunneridae</taxon>
        <taxon>Pentapetalae</taxon>
        <taxon>rosids</taxon>
        <taxon>malvids</taxon>
        <taxon>Malvales</taxon>
        <taxon>Malvaceae</taxon>
        <taxon>Malvoideae</taxon>
        <taxon>Gossypium</taxon>
    </lineage>
</organism>
<sequence>MYIEVKKIINNGSLDDSLPFSVCLFLVNPETSNIEIDLAYLSFLSRLADFLDDNLCPYLKILL</sequence>
<name>A0A5D2JHL3_GOSTO</name>
<keyword evidence="2" id="KW-1185">Reference proteome</keyword>
<dbReference type="AlphaFoldDB" id="A0A5D2JHL3"/>
<protein>
    <submittedName>
        <fullName evidence="1">Uncharacterized protein</fullName>
    </submittedName>
</protein>